<keyword evidence="3" id="KW-1185">Reference proteome</keyword>
<protein>
    <submittedName>
        <fullName evidence="2">Uncharacterized protein</fullName>
    </submittedName>
</protein>
<proteinExistence type="predicted"/>
<accession>A0A1B7MGS4</accession>
<dbReference type="InParanoid" id="A0A1B7MGS4"/>
<organism evidence="2 3">
    <name type="scientific">Rhizopogon vinicolor AM-OR11-026</name>
    <dbReference type="NCBI Taxonomy" id="1314800"/>
    <lineage>
        <taxon>Eukaryota</taxon>
        <taxon>Fungi</taxon>
        <taxon>Dikarya</taxon>
        <taxon>Basidiomycota</taxon>
        <taxon>Agaricomycotina</taxon>
        <taxon>Agaricomycetes</taxon>
        <taxon>Agaricomycetidae</taxon>
        <taxon>Boletales</taxon>
        <taxon>Suillineae</taxon>
        <taxon>Rhizopogonaceae</taxon>
        <taxon>Rhizopogon</taxon>
    </lineage>
</organism>
<evidence type="ECO:0000313" key="2">
    <source>
        <dbReference type="EMBL" id="OAX31789.1"/>
    </source>
</evidence>
<feature type="region of interest" description="Disordered" evidence="1">
    <location>
        <begin position="1"/>
        <end position="40"/>
    </location>
</feature>
<sequence length="92" mass="10457">MQHSTQHPGQHRVCDKGHPKNTGATLEDSDVSSHPRHHPHNPATSCFISCAPNRLIPLHTRNLQQHNFLHHLRNFLIFRHGCLSSCSNRESS</sequence>
<dbReference type="AlphaFoldDB" id="A0A1B7MGS4"/>
<evidence type="ECO:0000313" key="3">
    <source>
        <dbReference type="Proteomes" id="UP000092154"/>
    </source>
</evidence>
<reference evidence="2 3" key="1">
    <citation type="submission" date="2016-06" db="EMBL/GenBank/DDBJ databases">
        <title>Comparative genomics of the ectomycorrhizal sister species Rhizopogon vinicolor and Rhizopogon vesiculosus (Basidiomycota: Boletales) reveals a divergence of the mating type B locus.</title>
        <authorList>
            <consortium name="DOE Joint Genome Institute"/>
            <person name="Mujic A.B."/>
            <person name="Kuo A."/>
            <person name="Tritt A."/>
            <person name="Lipzen A."/>
            <person name="Chen C."/>
            <person name="Johnson J."/>
            <person name="Sharma A."/>
            <person name="Barry K."/>
            <person name="Grigoriev I.V."/>
            <person name="Spatafora J.W."/>
        </authorList>
    </citation>
    <scope>NUCLEOTIDE SEQUENCE [LARGE SCALE GENOMIC DNA]</scope>
    <source>
        <strain evidence="2 3">AM-OR11-026</strain>
    </source>
</reference>
<dbReference type="Proteomes" id="UP000092154">
    <property type="component" value="Unassembled WGS sequence"/>
</dbReference>
<evidence type="ECO:0000256" key="1">
    <source>
        <dbReference type="SAM" id="MobiDB-lite"/>
    </source>
</evidence>
<gene>
    <name evidence="2" type="ORF">K503DRAFT_860614</name>
</gene>
<name>A0A1B7MGS4_9AGAM</name>
<dbReference type="EMBL" id="KV449242">
    <property type="protein sequence ID" value="OAX31789.1"/>
    <property type="molecule type" value="Genomic_DNA"/>
</dbReference>